<sequence length="26" mass="3321">MVFEWLDFCCWDYVAWINMFPRSTFL</sequence>
<proteinExistence type="predicted"/>
<dbReference type="EMBL" id="GGEC01049586">
    <property type="protein sequence ID" value="MBX30070.1"/>
    <property type="molecule type" value="Transcribed_RNA"/>
</dbReference>
<protein>
    <submittedName>
        <fullName evidence="1">Uncharacterized protein</fullName>
    </submittedName>
</protein>
<organism evidence="1">
    <name type="scientific">Rhizophora mucronata</name>
    <name type="common">Asiatic mangrove</name>
    <dbReference type="NCBI Taxonomy" id="61149"/>
    <lineage>
        <taxon>Eukaryota</taxon>
        <taxon>Viridiplantae</taxon>
        <taxon>Streptophyta</taxon>
        <taxon>Embryophyta</taxon>
        <taxon>Tracheophyta</taxon>
        <taxon>Spermatophyta</taxon>
        <taxon>Magnoliopsida</taxon>
        <taxon>eudicotyledons</taxon>
        <taxon>Gunneridae</taxon>
        <taxon>Pentapetalae</taxon>
        <taxon>rosids</taxon>
        <taxon>fabids</taxon>
        <taxon>Malpighiales</taxon>
        <taxon>Rhizophoraceae</taxon>
        <taxon>Rhizophora</taxon>
    </lineage>
</organism>
<evidence type="ECO:0000313" key="1">
    <source>
        <dbReference type="EMBL" id="MBX30070.1"/>
    </source>
</evidence>
<name>A0A2P2MIK5_RHIMU</name>
<reference evidence="1" key="1">
    <citation type="submission" date="2018-02" db="EMBL/GenBank/DDBJ databases">
        <title>Rhizophora mucronata_Transcriptome.</title>
        <authorList>
            <person name="Meera S.P."/>
            <person name="Sreeshan A."/>
            <person name="Augustine A."/>
        </authorList>
    </citation>
    <scope>NUCLEOTIDE SEQUENCE</scope>
    <source>
        <tissue evidence="1">Leaf</tissue>
    </source>
</reference>
<dbReference type="AlphaFoldDB" id="A0A2P2MIK5"/>
<accession>A0A2P2MIK5</accession>